<dbReference type="InterPro" id="IPR031127">
    <property type="entry name" value="E3_UB_ligase_RBR"/>
</dbReference>
<dbReference type="InterPro" id="IPR017907">
    <property type="entry name" value="Znf_RING_CS"/>
</dbReference>
<keyword evidence="6" id="KW-0862">Zinc</keyword>
<dbReference type="CDD" id="cd20336">
    <property type="entry name" value="Rcat_RBR"/>
    <property type="match status" value="1"/>
</dbReference>
<dbReference type="PANTHER" id="PTHR11685">
    <property type="entry name" value="RBR FAMILY RING FINGER AND IBR DOMAIN-CONTAINING"/>
    <property type="match status" value="1"/>
</dbReference>
<reference evidence="8" key="1">
    <citation type="journal article" date="2020" name="Stud. Mycol.">
        <title>101 Dothideomycetes genomes: a test case for predicting lifestyles and emergence of pathogens.</title>
        <authorList>
            <person name="Haridas S."/>
            <person name="Albert R."/>
            <person name="Binder M."/>
            <person name="Bloem J."/>
            <person name="Labutti K."/>
            <person name="Salamov A."/>
            <person name="Andreopoulos B."/>
            <person name="Baker S."/>
            <person name="Barry K."/>
            <person name="Bills G."/>
            <person name="Bluhm B."/>
            <person name="Cannon C."/>
            <person name="Castanera R."/>
            <person name="Culley D."/>
            <person name="Daum C."/>
            <person name="Ezra D."/>
            <person name="Gonzalez J."/>
            <person name="Henrissat B."/>
            <person name="Kuo A."/>
            <person name="Liang C."/>
            <person name="Lipzen A."/>
            <person name="Lutzoni F."/>
            <person name="Magnuson J."/>
            <person name="Mondo S."/>
            <person name="Nolan M."/>
            <person name="Ohm R."/>
            <person name="Pangilinan J."/>
            <person name="Park H.-J."/>
            <person name="Ramirez L."/>
            <person name="Alfaro M."/>
            <person name="Sun H."/>
            <person name="Tritt A."/>
            <person name="Yoshinaga Y."/>
            <person name="Zwiers L.-H."/>
            <person name="Turgeon B."/>
            <person name="Goodwin S."/>
            <person name="Spatafora J."/>
            <person name="Crous P."/>
            <person name="Grigoriev I."/>
        </authorList>
    </citation>
    <scope>NUCLEOTIDE SEQUENCE</scope>
    <source>
        <strain evidence="8">CBS 122367</strain>
    </source>
</reference>
<dbReference type="GO" id="GO:0008270">
    <property type="term" value="F:zinc ion binding"/>
    <property type="evidence" value="ECO:0007669"/>
    <property type="project" value="UniProtKB-KW"/>
</dbReference>
<evidence type="ECO:0000256" key="6">
    <source>
        <dbReference type="ARBA" id="ARBA00022833"/>
    </source>
</evidence>
<dbReference type="AlphaFoldDB" id="A0A6G1JDN5"/>
<dbReference type="SUPFAM" id="SSF57850">
    <property type="entry name" value="RING/U-box"/>
    <property type="match status" value="1"/>
</dbReference>
<dbReference type="PROSITE" id="PS51873">
    <property type="entry name" value="TRIAD"/>
    <property type="match status" value="1"/>
</dbReference>
<dbReference type="Pfam" id="PF22191">
    <property type="entry name" value="IBR_1"/>
    <property type="match status" value="1"/>
</dbReference>
<keyword evidence="5" id="KW-0833">Ubl conjugation pathway</keyword>
<keyword evidence="1" id="KW-0808">Transferase</keyword>
<evidence type="ECO:0000256" key="1">
    <source>
        <dbReference type="ARBA" id="ARBA00022679"/>
    </source>
</evidence>
<evidence type="ECO:0000313" key="9">
    <source>
        <dbReference type="Proteomes" id="UP000799291"/>
    </source>
</evidence>
<dbReference type="Proteomes" id="UP000799291">
    <property type="component" value="Unassembled WGS sequence"/>
</dbReference>
<dbReference type="GO" id="GO:0004842">
    <property type="term" value="F:ubiquitin-protein transferase activity"/>
    <property type="evidence" value="ECO:0007669"/>
    <property type="project" value="InterPro"/>
</dbReference>
<evidence type="ECO:0000259" key="7">
    <source>
        <dbReference type="PROSITE" id="PS51873"/>
    </source>
</evidence>
<evidence type="ECO:0000256" key="2">
    <source>
        <dbReference type="ARBA" id="ARBA00022723"/>
    </source>
</evidence>
<gene>
    <name evidence="8" type="ORF">K458DRAFT_359313</name>
</gene>
<accession>A0A6G1JDN5</accession>
<dbReference type="InterPro" id="IPR044066">
    <property type="entry name" value="TRIAD_supradom"/>
</dbReference>
<evidence type="ECO:0000256" key="5">
    <source>
        <dbReference type="ARBA" id="ARBA00022786"/>
    </source>
</evidence>
<keyword evidence="4" id="KW-0863">Zinc-finger</keyword>
<evidence type="ECO:0000256" key="3">
    <source>
        <dbReference type="ARBA" id="ARBA00022737"/>
    </source>
</evidence>
<evidence type="ECO:0000313" key="8">
    <source>
        <dbReference type="EMBL" id="KAF2688548.1"/>
    </source>
</evidence>
<evidence type="ECO:0000256" key="4">
    <source>
        <dbReference type="ARBA" id="ARBA00022771"/>
    </source>
</evidence>
<sequence>MRRNQPLNPTTIVLKAWPTTPRFAKCYVCQDEVSIHEGVAPCTAHYICNACVVSAFDLTVRDTGLNPFPAQCCRPLPRRLVEHLLTLDVVARHKRKCEEYYVSCVLRVYCVECGTFLPKTNFCNDDARYTSAKCACGAQTFVGYKGKWEKDHRCDHADKLGVKPEWTPAYSSYCRIKRCPGCRMWIERKEACNHMTCTHCQHQFCFVCLLPFPVSHARKRCPSYGDLAAWYDKEGYEKTEKGCIETRA</sequence>
<dbReference type="Gene3D" id="1.20.120.1750">
    <property type="match status" value="1"/>
</dbReference>
<name>A0A6G1JDN5_9PLEO</name>
<dbReference type="EMBL" id="MU005573">
    <property type="protein sequence ID" value="KAF2688548.1"/>
    <property type="molecule type" value="Genomic_DNA"/>
</dbReference>
<keyword evidence="2" id="KW-0479">Metal-binding</keyword>
<dbReference type="OrthoDB" id="9977870at2759"/>
<keyword evidence="9" id="KW-1185">Reference proteome</keyword>
<keyword evidence="3" id="KW-0677">Repeat</keyword>
<organism evidence="8 9">
    <name type="scientific">Lentithecium fluviatile CBS 122367</name>
    <dbReference type="NCBI Taxonomy" id="1168545"/>
    <lineage>
        <taxon>Eukaryota</taxon>
        <taxon>Fungi</taxon>
        <taxon>Dikarya</taxon>
        <taxon>Ascomycota</taxon>
        <taxon>Pezizomycotina</taxon>
        <taxon>Dothideomycetes</taxon>
        <taxon>Pleosporomycetidae</taxon>
        <taxon>Pleosporales</taxon>
        <taxon>Massarineae</taxon>
        <taxon>Lentitheciaceae</taxon>
        <taxon>Lentithecium</taxon>
    </lineage>
</organism>
<proteinExistence type="predicted"/>
<feature type="domain" description="RING-type" evidence="7">
    <location>
        <begin position="22"/>
        <end position="231"/>
    </location>
</feature>
<dbReference type="GO" id="GO:0016567">
    <property type="term" value="P:protein ubiquitination"/>
    <property type="evidence" value="ECO:0007669"/>
    <property type="project" value="InterPro"/>
</dbReference>
<dbReference type="PROSITE" id="PS00518">
    <property type="entry name" value="ZF_RING_1"/>
    <property type="match status" value="1"/>
</dbReference>
<protein>
    <recommendedName>
        <fullName evidence="7">RING-type domain-containing protein</fullName>
    </recommendedName>
</protein>